<protein>
    <recommendedName>
        <fullName evidence="1">diguanylate cyclase</fullName>
        <ecNumber evidence="1">2.7.7.65</ecNumber>
    </recommendedName>
</protein>
<name>F0JC04_9BACT</name>
<proteinExistence type="predicted"/>
<evidence type="ECO:0000256" key="2">
    <source>
        <dbReference type="ARBA" id="ARBA00034247"/>
    </source>
</evidence>
<dbReference type="PANTHER" id="PTHR45138">
    <property type="entry name" value="REGULATORY COMPONENTS OF SENSORY TRANSDUCTION SYSTEM"/>
    <property type="match status" value="1"/>
</dbReference>
<dbReference type="InterPro" id="IPR000160">
    <property type="entry name" value="GGDEF_dom"/>
</dbReference>
<comment type="catalytic activity">
    <reaction evidence="2">
        <text>2 GTP = 3',3'-c-di-GMP + 2 diphosphate</text>
        <dbReference type="Rhea" id="RHEA:24898"/>
        <dbReference type="ChEBI" id="CHEBI:33019"/>
        <dbReference type="ChEBI" id="CHEBI:37565"/>
        <dbReference type="ChEBI" id="CHEBI:58805"/>
        <dbReference type="EC" id="2.7.7.65"/>
    </reaction>
</comment>
<dbReference type="Gene3D" id="3.30.70.270">
    <property type="match status" value="1"/>
</dbReference>
<sequence>MPRQSMKRGRRPELMWGVGLADSVARQIEEGVGPGFHVRNFPEDALPVARELEQDEKPSAAWIPWSVWSGFPEARRQEYRNQDETHRILIRDNDAELEMEKVLAEGFLTVVDLPLTRPKIQDVMFRAREVKSLYSDIYRMTEEIMLERELLARKTDQLLFLNKLLASATESLDAATILANAKNSLGLILPVRMLHAAFWNTGPDAAADVEIFLNGKMPPAVESAWIEQIMTSASSMGSGSVNGFQVSYTDPARRAEYAQTPDQGKLVVMPLTAGHQTFGCLALLCEPGYRLGKDQVETLRSAVNHVGLALRNALAFKEVKLRADRDGLTRLYNRRSFDERLVYEIKRRARYHHDLSLLMFDLDHFKAVNDTYGHKAGDLVLRKIGDILTTVFRTTDLAARYGGEEFVVLLPHTSEEAAWKLAERVRTAIENCAFHFDGRDFSVTASIGVASVEGGSLSASDDDLVLKADKALYQAKNNGRNMVVVSGQKTTSAQNAVQ</sequence>
<dbReference type="CDD" id="cd01949">
    <property type="entry name" value="GGDEF"/>
    <property type="match status" value="1"/>
</dbReference>
<dbReference type="eggNOG" id="COG3706">
    <property type="taxonomic scope" value="Bacteria"/>
</dbReference>
<evidence type="ECO:0000313" key="4">
    <source>
        <dbReference type="EMBL" id="EGB15577.1"/>
    </source>
</evidence>
<dbReference type="HOGENOM" id="CLU_000445_11_24_7"/>
<reference evidence="4 5" key="1">
    <citation type="journal article" date="2011" name="J. Bacteriol.">
        <title>Genome sequence of the mercury-methylating strain Desulfovibrio desulfuricans ND132.</title>
        <authorList>
            <person name="Brown S.D."/>
            <person name="Gilmour C.C."/>
            <person name="Kucken A.M."/>
            <person name="Wall J.D."/>
            <person name="Elias D.A."/>
            <person name="Brandt C.C."/>
            <person name="Podar M."/>
            <person name="Chertkov O."/>
            <person name="Held B."/>
            <person name="Bruce D.C."/>
            <person name="Detter J.C."/>
            <person name="Tapia R."/>
            <person name="Han C.S."/>
            <person name="Goodwin L.A."/>
            <person name="Cheng J.F."/>
            <person name="Pitluck S."/>
            <person name="Woyke T."/>
            <person name="Mikhailova N."/>
            <person name="Ivanova N.N."/>
            <person name="Han J."/>
            <person name="Lucas S."/>
            <person name="Lapidus A.L."/>
            <person name="Land M.L."/>
            <person name="Hauser L.J."/>
            <person name="Palumbo A.V."/>
        </authorList>
    </citation>
    <scope>NUCLEOTIDE SEQUENCE [LARGE SCALE GENOMIC DNA]</scope>
    <source>
        <strain evidence="4 5">ND132</strain>
    </source>
</reference>
<dbReference type="GO" id="GO:0052621">
    <property type="term" value="F:diguanylate cyclase activity"/>
    <property type="evidence" value="ECO:0007669"/>
    <property type="project" value="UniProtKB-EC"/>
</dbReference>
<dbReference type="EMBL" id="CP003220">
    <property type="protein sequence ID" value="EGB15577.1"/>
    <property type="molecule type" value="Genomic_DNA"/>
</dbReference>
<accession>F0JC04</accession>
<dbReference type="InterPro" id="IPR029787">
    <property type="entry name" value="Nucleotide_cyclase"/>
</dbReference>
<dbReference type="Pfam" id="PF00990">
    <property type="entry name" value="GGDEF"/>
    <property type="match status" value="1"/>
</dbReference>
<dbReference type="SUPFAM" id="SSF55781">
    <property type="entry name" value="GAF domain-like"/>
    <property type="match status" value="1"/>
</dbReference>
<evidence type="ECO:0000313" key="5">
    <source>
        <dbReference type="Proteomes" id="UP000007845"/>
    </source>
</evidence>
<dbReference type="PANTHER" id="PTHR45138:SF9">
    <property type="entry name" value="DIGUANYLATE CYCLASE DGCM-RELATED"/>
    <property type="match status" value="1"/>
</dbReference>
<feature type="domain" description="GGDEF" evidence="3">
    <location>
        <begin position="353"/>
        <end position="488"/>
    </location>
</feature>
<dbReference type="InterPro" id="IPR029016">
    <property type="entry name" value="GAF-like_dom_sf"/>
</dbReference>
<dbReference type="Gene3D" id="3.30.450.40">
    <property type="match status" value="1"/>
</dbReference>
<dbReference type="SUPFAM" id="SSF55073">
    <property type="entry name" value="Nucleotide cyclase"/>
    <property type="match status" value="1"/>
</dbReference>
<gene>
    <name evidence="4" type="ORF">DND132_2374</name>
</gene>
<dbReference type="SMR" id="F0JC04"/>
<keyword evidence="5" id="KW-1185">Reference proteome</keyword>
<dbReference type="RefSeq" id="WP_014323003.1">
    <property type="nucleotide sequence ID" value="NC_016803.1"/>
</dbReference>
<dbReference type="PROSITE" id="PS50887">
    <property type="entry name" value="GGDEF"/>
    <property type="match status" value="1"/>
</dbReference>
<dbReference type="KEGG" id="ddn:DND132_2374"/>
<dbReference type="EC" id="2.7.7.65" evidence="1"/>
<evidence type="ECO:0000259" key="3">
    <source>
        <dbReference type="PROSITE" id="PS50887"/>
    </source>
</evidence>
<dbReference type="AlphaFoldDB" id="F0JC04"/>
<dbReference type="InterPro" id="IPR043128">
    <property type="entry name" value="Rev_trsase/Diguanyl_cyclase"/>
</dbReference>
<dbReference type="SMART" id="SM00267">
    <property type="entry name" value="GGDEF"/>
    <property type="match status" value="1"/>
</dbReference>
<dbReference type="STRING" id="641491.DND132_2374"/>
<dbReference type="OrthoDB" id="9759607at2"/>
<dbReference type="FunFam" id="3.30.70.270:FF:000001">
    <property type="entry name" value="Diguanylate cyclase domain protein"/>
    <property type="match status" value="1"/>
</dbReference>
<organism evidence="4 5">
    <name type="scientific">Pseudodesulfovibrio mercurii</name>
    <dbReference type="NCBI Taxonomy" id="641491"/>
    <lineage>
        <taxon>Bacteria</taxon>
        <taxon>Pseudomonadati</taxon>
        <taxon>Thermodesulfobacteriota</taxon>
        <taxon>Desulfovibrionia</taxon>
        <taxon>Desulfovibrionales</taxon>
        <taxon>Desulfovibrionaceae</taxon>
    </lineage>
</organism>
<dbReference type="Proteomes" id="UP000007845">
    <property type="component" value="Chromosome"/>
</dbReference>
<dbReference type="NCBIfam" id="TIGR00254">
    <property type="entry name" value="GGDEF"/>
    <property type="match status" value="1"/>
</dbReference>
<evidence type="ECO:0000256" key="1">
    <source>
        <dbReference type="ARBA" id="ARBA00012528"/>
    </source>
</evidence>
<dbReference type="InterPro" id="IPR050469">
    <property type="entry name" value="Diguanylate_Cyclase"/>
</dbReference>